<dbReference type="Gene3D" id="3.90.550.10">
    <property type="entry name" value="Spore Coat Polysaccharide Biosynthesis Protein SpsA, Chain A"/>
    <property type="match status" value="1"/>
</dbReference>
<evidence type="ECO:0000259" key="1">
    <source>
        <dbReference type="Pfam" id="PF00535"/>
    </source>
</evidence>
<dbReference type="EMBL" id="NEXD01000081">
    <property type="protein sequence ID" value="PSN84312.1"/>
    <property type="molecule type" value="Genomic_DNA"/>
</dbReference>
<feature type="domain" description="Glycosyltransferase 2-like" evidence="1">
    <location>
        <begin position="51"/>
        <end position="158"/>
    </location>
</feature>
<sequence>MLINISAGGHYSETIKIMLTKRIIRCILPKNCGVKVINKGCLYAFMKNIGVIISAYNRKKYIKYALHSVLSQSLPKELYDIIVIKNYKDEDIDNYITANNVKSIVASNETTYGKRILMALEQVEGRVITFLEDDDLYEKDRLLHIYNAFENQDKFIYFHNNATPINSDGKVIDSVKIINYYDPYPLRNKLYFRARDTIYKLKPWPTYFTSNPSSQAIDRELLEKWKMILEQLDTFIDPFLFIISLIEDAYVINDPAKLTLIRLHENNDSSTLFNRSFEEIVEKKRHFLMRAYTAVKIVHKEFYGKFGKIIDSVLESTYLWILFNASTWPSKYIYLGERISIMDVSKYIKAKKSLNMPIRYKDLFAAVALANIPDSLKEFILKNTYKIIPIP</sequence>
<comment type="caution">
    <text evidence="2">The sequence shown here is derived from an EMBL/GenBank/DDBJ whole genome shotgun (WGS) entry which is preliminary data.</text>
</comment>
<gene>
    <name evidence="2" type="ORF">B9Q02_09610</name>
</gene>
<protein>
    <recommendedName>
        <fullName evidence="1">Glycosyltransferase 2-like domain-containing protein</fullName>
    </recommendedName>
</protein>
<dbReference type="SUPFAM" id="SSF53448">
    <property type="entry name" value="Nucleotide-diphospho-sugar transferases"/>
    <property type="match status" value="1"/>
</dbReference>
<evidence type="ECO:0000313" key="2">
    <source>
        <dbReference type="EMBL" id="PSN84312.1"/>
    </source>
</evidence>
<reference evidence="2 3" key="1">
    <citation type="submission" date="2017-04" db="EMBL/GenBank/DDBJ databases">
        <title>Novel microbial lineages endemic to geothermal iron-oxide mats fill important gaps in the evolutionary history of Archaea.</title>
        <authorList>
            <person name="Jay Z.J."/>
            <person name="Beam J.P."/>
            <person name="Dlakic M."/>
            <person name="Rusch D.B."/>
            <person name="Kozubal M.A."/>
            <person name="Inskeep W.P."/>
        </authorList>
    </citation>
    <scope>NUCLEOTIDE SEQUENCE [LARGE SCALE GENOMIC DNA]</scope>
    <source>
        <strain evidence="2">BE_D</strain>
    </source>
</reference>
<dbReference type="CDD" id="cd00761">
    <property type="entry name" value="Glyco_tranf_GTA_type"/>
    <property type="match status" value="1"/>
</dbReference>
<proteinExistence type="predicted"/>
<dbReference type="InterPro" id="IPR029044">
    <property type="entry name" value="Nucleotide-diphossugar_trans"/>
</dbReference>
<name>A0A2R6AD43_9ARCH</name>
<dbReference type="Proteomes" id="UP000240569">
    <property type="component" value="Unassembled WGS sequence"/>
</dbReference>
<dbReference type="AlphaFoldDB" id="A0A2R6AD43"/>
<organism evidence="2 3">
    <name type="scientific">Candidatus Marsarchaeota G1 archaeon BE_D</name>
    <dbReference type="NCBI Taxonomy" id="1978156"/>
    <lineage>
        <taxon>Archaea</taxon>
        <taxon>Candidatus Marsarchaeota</taxon>
        <taxon>Candidatus Marsarchaeota group 1</taxon>
    </lineage>
</organism>
<accession>A0A2R6AD43</accession>
<dbReference type="InterPro" id="IPR001173">
    <property type="entry name" value="Glyco_trans_2-like"/>
</dbReference>
<dbReference type="Pfam" id="PF00535">
    <property type="entry name" value="Glycos_transf_2"/>
    <property type="match status" value="1"/>
</dbReference>
<evidence type="ECO:0000313" key="3">
    <source>
        <dbReference type="Proteomes" id="UP000240569"/>
    </source>
</evidence>